<evidence type="ECO:0000313" key="3">
    <source>
        <dbReference type="EMBL" id="KAF0682509.1"/>
    </source>
</evidence>
<feature type="domain" description="THAP9-like helix-turn-helix" evidence="1">
    <location>
        <begin position="64"/>
        <end position="138"/>
    </location>
</feature>
<dbReference type="Proteomes" id="UP000478052">
    <property type="component" value="Unassembled WGS sequence"/>
</dbReference>
<dbReference type="InterPro" id="IPR021896">
    <property type="entry name" value="THAP9-like_HTH"/>
</dbReference>
<reference evidence="3 4" key="1">
    <citation type="submission" date="2019-08" db="EMBL/GenBank/DDBJ databases">
        <title>Whole genome of Aphis craccivora.</title>
        <authorList>
            <person name="Voronova N.V."/>
            <person name="Shulinski R.S."/>
            <person name="Bandarenka Y.V."/>
            <person name="Zhorov D.G."/>
            <person name="Warner D."/>
        </authorList>
    </citation>
    <scope>NUCLEOTIDE SEQUENCE [LARGE SCALE GENOMIC DNA]</scope>
    <source>
        <strain evidence="3">180601</strain>
        <tissue evidence="3">Whole Body</tissue>
    </source>
</reference>
<evidence type="ECO:0000259" key="1">
    <source>
        <dbReference type="Pfam" id="PF12017"/>
    </source>
</evidence>
<accession>A0A6G0VH35</accession>
<name>A0A6G0VH35_APHCR</name>
<gene>
    <name evidence="3" type="ORF">FWK35_00037707</name>
</gene>
<dbReference type="OrthoDB" id="6617494at2759"/>
<feature type="non-terminal residue" evidence="3">
    <location>
        <position position="1"/>
    </location>
</feature>
<protein>
    <submittedName>
        <fullName evidence="3">THAP domain-containing protein 9</fullName>
    </submittedName>
</protein>
<dbReference type="EMBL" id="VUJU01017512">
    <property type="protein sequence ID" value="KAF0682509.1"/>
    <property type="molecule type" value="Genomic_DNA"/>
</dbReference>
<dbReference type="AlphaFoldDB" id="A0A6G0VH35"/>
<dbReference type="InterPro" id="IPR048365">
    <property type="entry name" value="TNP-like_RNaseH_N"/>
</dbReference>
<feature type="non-terminal residue" evidence="3">
    <location>
        <position position="201"/>
    </location>
</feature>
<dbReference type="Pfam" id="PF21787">
    <property type="entry name" value="TNP-like_RNaseH_N"/>
    <property type="match status" value="1"/>
</dbReference>
<feature type="domain" description="Transposable element P transposase-like RNase H" evidence="2">
    <location>
        <begin position="146"/>
        <end position="200"/>
    </location>
</feature>
<comment type="caution">
    <text evidence="3">The sequence shown here is derived from an EMBL/GenBank/DDBJ whole genome shotgun (WGS) entry which is preliminary data.</text>
</comment>
<evidence type="ECO:0000259" key="2">
    <source>
        <dbReference type="Pfam" id="PF21787"/>
    </source>
</evidence>
<sequence length="201" mass="23679">SLTSYQTADEDDLTLLTPTKTYNKYKTSTEVELIFPSPSSIISTPQKEKISDLIDMPSPSYKRKHSLQNNLKNLVNAYKFPSCNSRALVTMQLKTKRRTWATEERNLAFTLFYKSPTAYNFLRLQKINLPAPSTIRRWIGESKFLPGFNNYFFDHVQKKFEHKSYKEKACNICFDEMYIKEFLEYSKQYDFIEGFQDLGTY</sequence>
<dbReference type="Pfam" id="PF12017">
    <property type="entry name" value="Tnp_P_element"/>
    <property type="match status" value="1"/>
</dbReference>
<keyword evidence="4" id="KW-1185">Reference proteome</keyword>
<evidence type="ECO:0000313" key="4">
    <source>
        <dbReference type="Proteomes" id="UP000478052"/>
    </source>
</evidence>
<organism evidence="3 4">
    <name type="scientific">Aphis craccivora</name>
    <name type="common">Cowpea aphid</name>
    <dbReference type="NCBI Taxonomy" id="307492"/>
    <lineage>
        <taxon>Eukaryota</taxon>
        <taxon>Metazoa</taxon>
        <taxon>Ecdysozoa</taxon>
        <taxon>Arthropoda</taxon>
        <taxon>Hexapoda</taxon>
        <taxon>Insecta</taxon>
        <taxon>Pterygota</taxon>
        <taxon>Neoptera</taxon>
        <taxon>Paraneoptera</taxon>
        <taxon>Hemiptera</taxon>
        <taxon>Sternorrhyncha</taxon>
        <taxon>Aphidomorpha</taxon>
        <taxon>Aphidoidea</taxon>
        <taxon>Aphididae</taxon>
        <taxon>Aphidini</taxon>
        <taxon>Aphis</taxon>
        <taxon>Aphis</taxon>
    </lineage>
</organism>
<proteinExistence type="predicted"/>